<evidence type="ECO:0000256" key="1">
    <source>
        <dbReference type="SAM" id="Phobius"/>
    </source>
</evidence>
<keyword evidence="1" id="KW-0812">Transmembrane</keyword>
<dbReference type="Proteomes" id="UP000885648">
    <property type="component" value="Unassembled WGS sequence"/>
</dbReference>
<evidence type="ECO:0000313" key="2">
    <source>
        <dbReference type="EMBL" id="HDS62885.1"/>
    </source>
</evidence>
<feature type="transmembrane region" description="Helical" evidence="1">
    <location>
        <begin position="34"/>
        <end position="58"/>
    </location>
</feature>
<reference evidence="2" key="1">
    <citation type="journal article" date="2020" name="mSystems">
        <title>Genome- and Community-Level Interaction Insights into Carbon Utilization and Element Cycling Functions of Hydrothermarchaeota in Hydrothermal Sediment.</title>
        <authorList>
            <person name="Zhou Z."/>
            <person name="Liu Y."/>
            <person name="Xu W."/>
            <person name="Pan J."/>
            <person name="Luo Z.H."/>
            <person name="Li M."/>
        </authorList>
    </citation>
    <scope>NUCLEOTIDE SEQUENCE</scope>
    <source>
        <strain evidence="2">SpSt-1183</strain>
    </source>
</reference>
<protein>
    <submittedName>
        <fullName evidence="2">Uncharacterized protein</fullName>
    </submittedName>
</protein>
<keyword evidence="1" id="KW-1133">Transmembrane helix</keyword>
<organism evidence="2">
    <name type="scientific">Methanofollis liminatans</name>
    <dbReference type="NCBI Taxonomy" id="2201"/>
    <lineage>
        <taxon>Archaea</taxon>
        <taxon>Methanobacteriati</taxon>
        <taxon>Methanobacteriota</taxon>
        <taxon>Stenosarchaea group</taxon>
        <taxon>Methanomicrobia</taxon>
        <taxon>Methanomicrobiales</taxon>
        <taxon>Methanomicrobiaceae</taxon>
        <taxon>Methanofollis</taxon>
    </lineage>
</organism>
<keyword evidence="1" id="KW-0472">Membrane</keyword>
<accession>A0A831PS39</accession>
<comment type="caution">
    <text evidence="2">The sequence shown here is derived from an EMBL/GenBank/DDBJ whole genome shotgun (WGS) entry which is preliminary data.</text>
</comment>
<gene>
    <name evidence="2" type="ORF">ENN52_01905</name>
</gene>
<sequence>MQDLLAPLLYAFTTLFVILDPLLSVPIFVSLTDIMGKVLGMLLAAIAVKIIVDGIVGLL</sequence>
<name>A0A831PS39_9EURY</name>
<proteinExistence type="predicted"/>
<dbReference type="EMBL" id="DSBY01000082">
    <property type="protein sequence ID" value="HDS62885.1"/>
    <property type="molecule type" value="Genomic_DNA"/>
</dbReference>
<dbReference type="AlphaFoldDB" id="A0A831PS39"/>